<evidence type="ECO:0000313" key="2">
    <source>
        <dbReference type="EMBL" id="TNY19518.1"/>
    </source>
</evidence>
<feature type="region of interest" description="Disordered" evidence="1">
    <location>
        <begin position="67"/>
        <end position="98"/>
    </location>
</feature>
<feature type="compositionally biased region" description="Basic and acidic residues" evidence="1">
    <location>
        <begin position="84"/>
        <end position="98"/>
    </location>
</feature>
<dbReference type="OrthoDB" id="1546079at2759"/>
<dbReference type="STRING" id="5288.A0A5C5FRL7"/>
<evidence type="ECO:0000313" key="3">
    <source>
        <dbReference type="Proteomes" id="UP000311382"/>
    </source>
</evidence>
<gene>
    <name evidence="2" type="ORF">DMC30DRAFT_302080</name>
</gene>
<proteinExistence type="predicted"/>
<accession>A0A5C5FRL7</accession>
<organism evidence="2 3">
    <name type="scientific">Rhodotorula diobovata</name>
    <dbReference type="NCBI Taxonomy" id="5288"/>
    <lineage>
        <taxon>Eukaryota</taxon>
        <taxon>Fungi</taxon>
        <taxon>Dikarya</taxon>
        <taxon>Basidiomycota</taxon>
        <taxon>Pucciniomycotina</taxon>
        <taxon>Microbotryomycetes</taxon>
        <taxon>Sporidiobolales</taxon>
        <taxon>Sporidiobolaceae</taxon>
        <taxon>Rhodotorula</taxon>
    </lineage>
</organism>
<comment type="caution">
    <text evidence="2">The sequence shown here is derived from an EMBL/GenBank/DDBJ whole genome shotgun (WGS) entry which is preliminary data.</text>
</comment>
<dbReference type="AlphaFoldDB" id="A0A5C5FRL7"/>
<name>A0A5C5FRL7_9BASI</name>
<reference evidence="2 3" key="1">
    <citation type="submission" date="2019-03" db="EMBL/GenBank/DDBJ databases">
        <title>Rhodosporidium diobovatum UCD-FST 08-225 genome sequencing, assembly, and annotation.</title>
        <authorList>
            <person name="Fakankun I.U."/>
            <person name="Fristensky B."/>
            <person name="Levin D.B."/>
        </authorList>
    </citation>
    <scope>NUCLEOTIDE SEQUENCE [LARGE SCALE GENOMIC DNA]</scope>
    <source>
        <strain evidence="2 3">UCD-FST 08-225</strain>
    </source>
</reference>
<keyword evidence="3" id="KW-1185">Reference proteome</keyword>
<protein>
    <submittedName>
        <fullName evidence="2">Uncharacterized protein</fullName>
    </submittedName>
</protein>
<dbReference type="Proteomes" id="UP000311382">
    <property type="component" value="Unassembled WGS sequence"/>
</dbReference>
<sequence>MRSFLPAVAVASAVPTQHCRGTITSLNDVAPAVNRTRDNIQSFAVPTGKTFELDLLAGTVVHLQGDVSSARQTGRARSCSSSSDQERQGHERQRPVHQDLRRTYWRERLRHHLDGQRRALVRSSALLCGPDERCPHPGVLEAPSARYYGLVRRRLL</sequence>
<evidence type="ECO:0000256" key="1">
    <source>
        <dbReference type="SAM" id="MobiDB-lite"/>
    </source>
</evidence>
<dbReference type="EMBL" id="SOZI01000093">
    <property type="protein sequence ID" value="TNY19518.1"/>
    <property type="molecule type" value="Genomic_DNA"/>
</dbReference>